<evidence type="ECO:0008006" key="5">
    <source>
        <dbReference type="Google" id="ProtNLM"/>
    </source>
</evidence>
<keyword evidence="4" id="KW-1185">Reference proteome</keyword>
<name>A0ABQ6MDD3_9STRA</name>
<feature type="transmembrane region" description="Helical" evidence="2">
    <location>
        <begin position="127"/>
        <end position="149"/>
    </location>
</feature>
<dbReference type="Proteomes" id="UP001165060">
    <property type="component" value="Unassembled WGS sequence"/>
</dbReference>
<keyword evidence="2" id="KW-0812">Transmembrane</keyword>
<organism evidence="3 4">
    <name type="scientific">Tetraparma gracilis</name>
    <dbReference type="NCBI Taxonomy" id="2962635"/>
    <lineage>
        <taxon>Eukaryota</taxon>
        <taxon>Sar</taxon>
        <taxon>Stramenopiles</taxon>
        <taxon>Ochrophyta</taxon>
        <taxon>Bolidophyceae</taxon>
        <taxon>Parmales</taxon>
        <taxon>Triparmaceae</taxon>
        <taxon>Tetraparma</taxon>
    </lineage>
</organism>
<accession>A0ABQ6MDD3</accession>
<protein>
    <recommendedName>
        <fullName evidence="5">Ubiquitin-like domain-containing protein</fullName>
    </recommendedName>
</protein>
<gene>
    <name evidence="3" type="ORF">TeGR_g3523</name>
</gene>
<feature type="region of interest" description="Disordered" evidence="1">
    <location>
        <begin position="152"/>
        <end position="175"/>
    </location>
</feature>
<feature type="region of interest" description="Disordered" evidence="1">
    <location>
        <begin position="239"/>
        <end position="286"/>
    </location>
</feature>
<evidence type="ECO:0000256" key="1">
    <source>
        <dbReference type="SAM" id="MobiDB-lite"/>
    </source>
</evidence>
<dbReference type="EMBL" id="BRYB01001364">
    <property type="protein sequence ID" value="GMI24008.1"/>
    <property type="molecule type" value="Genomic_DNA"/>
</dbReference>
<keyword evidence="2" id="KW-1133">Transmembrane helix</keyword>
<evidence type="ECO:0000313" key="3">
    <source>
        <dbReference type="EMBL" id="GMI24008.1"/>
    </source>
</evidence>
<reference evidence="3 4" key="1">
    <citation type="journal article" date="2023" name="Commun. Biol.">
        <title>Genome analysis of Parmales, the sister group of diatoms, reveals the evolutionary specialization of diatoms from phago-mixotrophs to photoautotrophs.</title>
        <authorList>
            <person name="Ban H."/>
            <person name="Sato S."/>
            <person name="Yoshikawa S."/>
            <person name="Yamada K."/>
            <person name="Nakamura Y."/>
            <person name="Ichinomiya M."/>
            <person name="Sato N."/>
            <person name="Blanc-Mathieu R."/>
            <person name="Endo H."/>
            <person name="Kuwata A."/>
            <person name="Ogata H."/>
        </authorList>
    </citation>
    <scope>NUCLEOTIDE SEQUENCE [LARGE SCALE GENOMIC DNA]</scope>
</reference>
<keyword evidence="2" id="KW-0472">Membrane</keyword>
<proteinExistence type="predicted"/>
<comment type="caution">
    <text evidence="3">The sequence shown here is derived from an EMBL/GenBank/DDBJ whole genome shotgun (WGS) entry which is preliminary data.</text>
</comment>
<sequence length="286" mass="31039">MAPSLPISALYQIVEAKTGVPRRQQRLIAAGGHVGGDTVGGALKDGAVVHLFPLPNILTEDEYEASQQEARAAGDPAAAGAAAGQAAHVPRILVADEQAAFELHRNMNDGEGVFAPNRDNQRRVKMFAALLILVSAMQLLTLLTIVAGVQTTPSEQQQQSSSLDPADQVSRDPASSYTVRTWRNSDFADLGLSLAGFWVGTTGLKASQNEDTATAKRAFSYQRDLTDRDMREEEAARRRREAVEGHEQEGREMLEREEARRAQERVHGRAPRPSGTVVDIESGTFL</sequence>
<evidence type="ECO:0000313" key="4">
    <source>
        <dbReference type="Proteomes" id="UP001165060"/>
    </source>
</evidence>
<evidence type="ECO:0000256" key="2">
    <source>
        <dbReference type="SAM" id="Phobius"/>
    </source>
</evidence>
<feature type="compositionally biased region" description="Basic and acidic residues" evidence="1">
    <location>
        <begin position="239"/>
        <end position="267"/>
    </location>
</feature>